<evidence type="ECO:0000256" key="5">
    <source>
        <dbReference type="SAM" id="Phobius"/>
    </source>
</evidence>
<dbReference type="SMART" id="SM01387">
    <property type="entry name" value="Ribosomal_S15"/>
    <property type="match status" value="1"/>
</dbReference>
<comment type="similarity">
    <text evidence="1">Belongs to the universal ribosomal protein uS15 family.</text>
</comment>
<comment type="caution">
    <text evidence="6">The sequence shown here is derived from an EMBL/GenBank/DDBJ whole genome shotgun (WGS) entry which is preliminary data.</text>
</comment>
<evidence type="ECO:0000256" key="4">
    <source>
        <dbReference type="SAM" id="MobiDB-lite"/>
    </source>
</evidence>
<proteinExistence type="inferred from homology"/>
<dbReference type="EMBL" id="CAUJNA010000480">
    <property type="protein sequence ID" value="CAJ1377681.1"/>
    <property type="molecule type" value="Genomic_DNA"/>
</dbReference>
<evidence type="ECO:0000313" key="7">
    <source>
        <dbReference type="Proteomes" id="UP001178507"/>
    </source>
</evidence>
<evidence type="ECO:0008006" key="8">
    <source>
        <dbReference type="Google" id="ProtNLM"/>
    </source>
</evidence>
<keyword evidence="7" id="KW-1185">Reference proteome</keyword>
<dbReference type="InterPro" id="IPR000589">
    <property type="entry name" value="Ribosomal_uS15"/>
</dbReference>
<name>A0AA36HYG0_9DINO</name>
<gene>
    <name evidence="6" type="ORF">EVOR1521_LOCUS6412</name>
</gene>
<keyword evidence="5" id="KW-0472">Membrane</keyword>
<accession>A0AA36HYG0</accession>
<reference evidence="6" key="1">
    <citation type="submission" date="2023-08" db="EMBL/GenBank/DDBJ databases">
        <authorList>
            <person name="Chen Y."/>
            <person name="Shah S."/>
            <person name="Dougan E. K."/>
            <person name="Thang M."/>
            <person name="Chan C."/>
        </authorList>
    </citation>
    <scope>NUCLEOTIDE SEQUENCE</scope>
</reference>
<keyword evidence="5" id="KW-1133">Transmembrane helix</keyword>
<keyword evidence="3" id="KW-0687">Ribonucleoprotein</keyword>
<protein>
    <recommendedName>
        <fullName evidence="8">Ribosomal protein S15</fullName>
    </recommendedName>
</protein>
<dbReference type="Pfam" id="PF00312">
    <property type="entry name" value="Ribosomal_S15"/>
    <property type="match status" value="1"/>
</dbReference>
<dbReference type="AlphaFoldDB" id="A0AA36HYG0"/>
<dbReference type="PANTHER" id="PTHR23321">
    <property type="entry name" value="RIBOSOMAL PROTEIN S15, BACTERIAL AND ORGANELLAR"/>
    <property type="match status" value="1"/>
</dbReference>
<evidence type="ECO:0000313" key="6">
    <source>
        <dbReference type="EMBL" id="CAJ1377681.1"/>
    </source>
</evidence>
<keyword evidence="2" id="KW-0689">Ribosomal protein</keyword>
<dbReference type="GO" id="GO:0006412">
    <property type="term" value="P:translation"/>
    <property type="evidence" value="ECO:0007669"/>
    <property type="project" value="InterPro"/>
</dbReference>
<dbReference type="Gene3D" id="1.10.287.10">
    <property type="entry name" value="S15/NS1, RNA-binding"/>
    <property type="match status" value="1"/>
</dbReference>
<feature type="transmembrane region" description="Helical" evidence="5">
    <location>
        <begin position="44"/>
        <end position="64"/>
    </location>
</feature>
<dbReference type="InterPro" id="IPR009068">
    <property type="entry name" value="uS15_NS1_RNA-bd_sf"/>
</dbReference>
<dbReference type="InterPro" id="IPR005290">
    <property type="entry name" value="Ribosomal_uS15_bac-type"/>
</dbReference>
<dbReference type="PANTHER" id="PTHR23321:SF26">
    <property type="entry name" value="SMALL RIBOSOMAL SUBUNIT PROTEIN US15M"/>
    <property type="match status" value="1"/>
</dbReference>
<dbReference type="GO" id="GO:0022627">
    <property type="term" value="C:cytosolic small ribosomal subunit"/>
    <property type="evidence" value="ECO:0007669"/>
    <property type="project" value="TreeGrafter"/>
</dbReference>
<evidence type="ECO:0000256" key="1">
    <source>
        <dbReference type="ARBA" id="ARBA00008434"/>
    </source>
</evidence>
<dbReference type="CDD" id="cd00353">
    <property type="entry name" value="Ribosomal_S15p_S13e"/>
    <property type="match status" value="1"/>
</dbReference>
<sequence>MASRLLGVGLLAAALSPGLLFSVVVRSPSRTAPAAPSAQRLAAGGGGVAPSVAGCGVVVVLAASRGNARKKCSRKAGIMGSLDDLKKEEEEEKEMQEKGKSQEYGTKSSDEGDKLKAFFDQDIDISELEEYAKQYAEDAADTSKRQIAYKLYPSKQYVLYLAKKNAIKTWAKDGNQGGLEVQIAVLTERIRNMVLHMREFRRDYKCRMKLTSLVCRRRRYLDKLAAKNLDAYMKIREELKIRHVYRMEALKNRLPAYVYAVKDRLHRPGRKTLNRLKKTKALFTRRLARQLRQGRERKVIHRTKKKLDSREWMTRPYDEVRAWERNKDLGNYLDPLNMP</sequence>
<dbReference type="Proteomes" id="UP001178507">
    <property type="component" value="Unassembled WGS sequence"/>
</dbReference>
<evidence type="ECO:0000256" key="2">
    <source>
        <dbReference type="ARBA" id="ARBA00022980"/>
    </source>
</evidence>
<keyword evidence="5" id="KW-0812">Transmembrane</keyword>
<dbReference type="GO" id="GO:0003735">
    <property type="term" value="F:structural constituent of ribosome"/>
    <property type="evidence" value="ECO:0007669"/>
    <property type="project" value="InterPro"/>
</dbReference>
<dbReference type="SUPFAM" id="SSF47060">
    <property type="entry name" value="S15/NS1 RNA-binding domain"/>
    <property type="match status" value="1"/>
</dbReference>
<evidence type="ECO:0000256" key="3">
    <source>
        <dbReference type="ARBA" id="ARBA00023274"/>
    </source>
</evidence>
<feature type="region of interest" description="Disordered" evidence="4">
    <location>
        <begin position="83"/>
        <end position="109"/>
    </location>
</feature>
<organism evidence="6 7">
    <name type="scientific">Effrenium voratum</name>
    <dbReference type="NCBI Taxonomy" id="2562239"/>
    <lineage>
        <taxon>Eukaryota</taxon>
        <taxon>Sar</taxon>
        <taxon>Alveolata</taxon>
        <taxon>Dinophyceae</taxon>
        <taxon>Suessiales</taxon>
        <taxon>Symbiodiniaceae</taxon>
        <taxon>Effrenium</taxon>
    </lineage>
</organism>